<evidence type="ECO:0000313" key="2">
    <source>
        <dbReference type="Proteomes" id="UP001169242"/>
    </source>
</evidence>
<sequence>MHVEKVLKVGAEEFFEQISHSVEQDIYATTNKKVKVDQLKEGFTYEKNLNNKVGKSNRVTVEIVEIHSPSSYIAKFTSRDGTNTISYRIEELGPQQIKVYYQEDFKGATKAKNLNAKIMQLLYNFNSKKRTNKLLCNIETYIIDNR</sequence>
<gene>
    <name evidence="1" type="ORF">PBV87_07465</name>
</gene>
<dbReference type="EMBL" id="JAQIFT010000032">
    <property type="protein sequence ID" value="MDA3731317.1"/>
    <property type="molecule type" value="Genomic_DNA"/>
</dbReference>
<dbReference type="Pfam" id="PF11687">
    <property type="entry name" value="DUF3284"/>
    <property type="match status" value="1"/>
</dbReference>
<name>A0AA42DLK0_9FIRM</name>
<reference evidence="1" key="1">
    <citation type="journal article" date="2023" name="Int. J. Syst. Evol. Microbiol.">
        <title>&lt;i&gt;Holtiella tumoricola&lt;/i&gt; gen. nov. sp. nov., isolated from a human clinical sample.</title>
        <authorList>
            <person name="Allen-Vercoe E."/>
            <person name="Daigneault M.C."/>
            <person name="Vancuren S.J."/>
            <person name="Cochrane K."/>
            <person name="O'Neal L.L."/>
            <person name="Sankaranarayanan K."/>
            <person name="Lawson P.A."/>
        </authorList>
    </citation>
    <scope>NUCLEOTIDE SEQUENCE</scope>
    <source>
        <strain evidence="1">CC70A</strain>
    </source>
</reference>
<dbReference type="RefSeq" id="WP_271011713.1">
    <property type="nucleotide sequence ID" value="NZ_JAQIFT010000032.1"/>
</dbReference>
<proteinExistence type="predicted"/>
<accession>A0AA42DLK0</accession>
<dbReference type="AlphaFoldDB" id="A0AA42DLK0"/>
<dbReference type="InterPro" id="IPR021701">
    <property type="entry name" value="DUF3284"/>
</dbReference>
<organism evidence="1 2">
    <name type="scientific">Holtiella tumoricola</name>
    <dbReference type="NCBI Taxonomy" id="3018743"/>
    <lineage>
        <taxon>Bacteria</taxon>
        <taxon>Bacillati</taxon>
        <taxon>Bacillota</taxon>
        <taxon>Clostridia</taxon>
        <taxon>Lachnospirales</taxon>
        <taxon>Cellulosilyticaceae</taxon>
        <taxon>Holtiella</taxon>
    </lineage>
</organism>
<dbReference type="Proteomes" id="UP001169242">
    <property type="component" value="Unassembled WGS sequence"/>
</dbReference>
<comment type="caution">
    <text evidence="1">The sequence shown here is derived from an EMBL/GenBank/DDBJ whole genome shotgun (WGS) entry which is preliminary data.</text>
</comment>
<evidence type="ECO:0000313" key="1">
    <source>
        <dbReference type="EMBL" id="MDA3731317.1"/>
    </source>
</evidence>
<protein>
    <submittedName>
        <fullName evidence="1">DUF3284 domain-containing protein</fullName>
    </submittedName>
</protein>
<keyword evidence="2" id="KW-1185">Reference proteome</keyword>